<evidence type="ECO:0000256" key="2">
    <source>
        <dbReference type="SAM" id="Phobius"/>
    </source>
</evidence>
<dbReference type="SUPFAM" id="SSF103473">
    <property type="entry name" value="MFS general substrate transporter"/>
    <property type="match status" value="2"/>
</dbReference>
<dbReference type="InterPro" id="IPR011701">
    <property type="entry name" value="MFS"/>
</dbReference>
<dbReference type="CDD" id="cd06174">
    <property type="entry name" value="MFS"/>
    <property type="match status" value="1"/>
</dbReference>
<dbReference type="Gene3D" id="1.20.1250.20">
    <property type="entry name" value="MFS general substrate transporter like domains"/>
    <property type="match status" value="1"/>
</dbReference>
<dbReference type="AlphaFoldDB" id="A0A315VHH2"/>
<dbReference type="GO" id="GO:0022857">
    <property type="term" value="F:transmembrane transporter activity"/>
    <property type="evidence" value="ECO:0007669"/>
    <property type="project" value="InterPro"/>
</dbReference>
<feature type="transmembrane region" description="Helical" evidence="2">
    <location>
        <begin position="12"/>
        <end position="39"/>
    </location>
</feature>
<evidence type="ECO:0000256" key="1">
    <source>
        <dbReference type="ARBA" id="ARBA00004141"/>
    </source>
</evidence>
<feature type="transmembrane region" description="Helical" evidence="2">
    <location>
        <begin position="479"/>
        <end position="504"/>
    </location>
</feature>
<feature type="transmembrane region" description="Helical" evidence="2">
    <location>
        <begin position="273"/>
        <end position="292"/>
    </location>
</feature>
<dbReference type="Pfam" id="PF07690">
    <property type="entry name" value="MFS_1"/>
    <property type="match status" value="1"/>
</dbReference>
<feature type="transmembrane region" description="Helical" evidence="2">
    <location>
        <begin position="448"/>
        <end position="467"/>
    </location>
</feature>
<sequence length="772" mass="85286">MPEPQSKLSVRRCLTFATGLVECLCFAGAVFGWAALVFVLKEDRYFSSLCVNATGLNGTQTLDCRAQDEQFSLIFTIASFMNNFLTLPNGFLFDRFGTTVTRLYGIFLYTMGTLMLAFSSSALAYLLFPALSFLAVGGILFLMTNMQVGNLFGSRRSTIITLYNGAFDSSSALFLIIKLLHESGVSLRSAFLFLSACSVVHILRTFFLLPRKHIPYPLPDRYTYGVSCGKSVAASAEVAANGEAHPAAEEAPLTKNAAVRQEKTFRECLLSRFFLWHLLWLSVMQLRHYLFIGTLNPMLQRLTGGEASLVSQYTNAFAITQLCGVLCAPWNGLIMDRHKGKPRAAGETELEADLRASVLSLFLTALQCVLFSLCASTPFLPLQYLTFILQVLNRSFLYGGNAAFISVAFPSCHFGKLYGLIMALSAVFSLLQYPCFALVKGPLGGDPLYVDVGLTLLSVLAFIHPVFVSESKMSVRRCLTLVTGLVECLCFAGAVFGWASLVFVLKADGYFSSLCFNTTEVNDTQILDCSAQDEQFSLIFASTSFVNNFFSLPIGFVFDHFGTTVGNLFGSRRSTIINLYNGAFDSSSALFFIIKLLHESGVSLRAAFLFLSACSVVHILRTFFLLPRTFIPHPLPDHYTYGVTCGPLETESSEVTANDCALTGAEDTPFTKNIPLKQEKTFRECLLSRFFVGHLLWLSVMQFRHFLFIGTLNPMLLRLTEGDSSLVSQYTNAFAFTQLCAVLCAPWNGLIMDRHKGKPRAAGDLVDIYRRS</sequence>
<dbReference type="Proteomes" id="UP000250572">
    <property type="component" value="Unassembled WGS sequence"/>
</dbReference>
<evidence type="ECO:0000313" key="4">
    <source>
        <dbReference type="Proteomes" id="UP000250572"/>
    </source>
</evidence>
<feature type="transmembrane region" description="Helical" evidence="2">
    <location>
        <begin position="730"/>
        <end position="750"/>
    </location>
</feature>
<dbReference type="PANTHER" id="PTHR20765">
    <property type="entry name" value="SOLUTE CARRIER FAMILY 43 MEMBER 3-RELATED"/>
    <property type="match status" value="1"/>
</dbReference>
<protein>
    <recommendedName>
        <fullName evidence="5">Solute carrier family 43 member 3</fullName>
    </recommendedName>
</protein>
<keyword evidence="4" id="KW-1185">Reference proteome</keyword>
<reference evidence="3 4" key="1">
    <citation type="journal article" date="2018" name="G3 (Bethesda)">
        <title>A High-Quality Reference Genome for the Invasive Mosquitofish Gambusia affinis Using a Chicago Library.</title>
        <authorList>
            <person name="Hoffberg S.L."/>
            <person name="Troendle N.J."/>
            <person name="Glenn T.C."/>
            <person name="Mahmud O."/>
            <person name="Louha S."/>
            <person name="Chalopin D."/>
            <person name="Bennetzen J.L."/>
            <person name="Mauricio R."/>
        </authorList>
    </citation>
    <scope>NUCLEOTIDE SEQUENCE [LARGE SCALE GENOMIC DNA]</scope>
    <source>
        <strain evidence="3">NE01/NJP1002.9</strain>
        <tissue evidence="3">Muscle</tissue>
    </source>
</reference>
<feature type="transmembrane region" description="Helical" evidence="2">
    <location>
        <begin position="100"/>
        <end position="118"/>
    </location>
</feature>
<feature type="transmembrane region" description="Helical" evidence="2">
    <location>
        <begin position="312"/>
        <end position="335"/>
    </location>
</feature>
<name>A0A315VHH2_GAMAF</name>
<feature type="transmembrane region" description="Helical" evidence="2">
    <location>
        <begin position="686"/>
        <end position="710"/>
    </location>
</feature>
<comment type="subcellular location">
    <subcellularLocation>
        <location evidence="1">Membrane</location>
        <topology evidence="1">Multi-pass membrane protein</topology>
    </subcellularLocation>
</comment>
<accession>A0A315VHH2</accession>
<proteinExistence type="predicted"/>
<feature type="transmembrane region" description="Helical" evidence="2">
    <location>
        <begin position="391"/>
        <end position="410"/>
    </location>
</feature>
<feature type="transmembrane region" description="Helical" evidence="2">
    <location>
        <begin position="356"/>
        <end position="379"/>
    </location>
</feature>
<feature type="transmembrane region" description="Helical" evidence="2">
    <location>
        <begin position="124"/>
        <end position="146"/>
    </location>
</feature>
<feature type="transmembrane region" description="Helical" evidence="2">
    <location>
        <begin position="71"/>
        <end position="93"/>
    </location>
</feature>
<dbReference type="InterPro" id="IPR027197">
    <property type="entry name" value="SLC43A3"/>
</dbReference>
<dbReference type="GO" id="GO:0016020">
    <property type="term" value="C:membrane"/>
    <property type="evidence" value="ECO:0007669"/>
    <property type="project" value="UniProtKB-SubCell"/>
</dbReference>
<keyword evidence="2" id="KW-0472">Membrane</keyword>
<evidence type="ECO:0000313" key="3">
    <source>
        <dbReference type="EMBL" id="PWA22305.1"/>
    </source>
</evidence>
<gene>
    <name evidence="3" type="ORF">CCH79_00012629</name>
</gene>
<evidence type="ECO:0008006" key="5">
    <source>
        <dbReference type="Google" id="ProtNLM"/>
    </source>
</evidence>
<organism evidence="3 4">
    <name type="scientific">Gambusia affinis</name>
    <name type="common">Western mosquitofish</name>
    <name type="synonym">Heterandria affinis</name>
    <dbReference type="NCBI Taxonomy" id="33528"/>
    <lineage>
        <taxon>Eukaryota</taxon>
        <taxon>Metazoa</taxon>
        <taxon>Chordata</taxon>
        <taxon>Craniata</taxon>
        <taxon>Vertebrata</taxon>
        <taxon>Euteleostomi</taxon>
        <taxon>Actinopterygii</taxon>
        <taxon>Neopterygii</taxon>
        <taxon>Teleostei</taxon>
        <taxon>Neoteleostei</taxon>
        <taxon>Acanthomorphata</taxon>
        <taxon>Ovalentaria</taxon>
        <taxon>Atherinomorphae</taxon>
        <taxon>Cyprinodontiformes</taxon>
        <taxon>Poeciliidae</taxon>
        <taxon>Poeciliinae</taxon>
        <taxon>Gambusia</taxon>
    </lineage>
</organism>
<dbReference type="PANTHER" id="PTHR20765:SF1">
    <property type="entry name" value="EQUILIBRATIVE NUCLEOBASE TRANSPORTER 1"/>
    <property type="match status" value="1"/>
</dbReference>
<dbReference type="EMBL" id="NHOQ01001766">
    <property type="protein sequence ID" value="PWA22305.1"/>
    <property type="molecule type" value="Genomic_DNA"/>
</dbReference>
<keyword evidence="2" id="KW-0812">Transmembrane</keyword>
<keyword evidence="2" id="KW-1133">Transmembrane helix</keyword>
<comment type="caution">
    <text evidence="3">The sequence shown here is derived from an EMBL/GenBank/DDBJ whole genome shotgun (WGS) entry which is preliminary data.</text>
</comment>
<dbReference type="InterPro" id="IPR036259">
    <property type="entry name" value="MFS_trans_sf"/>
</dbReference>
<feature type="transmembrane region" description="Helical" evidence="2">
    <location>
        <begin position="417"/>
        <end position="436"/>
    </location>
</feature>
<dbReference type="STRING" id="33528.ENSGAFP00000004577"/>